<dbReference type="GO" id="GO:0004139">
    <property type="term" value="F:deoxyribose-phosphate aldolase activity"/>
    <property type="evidence" value="ECO:0007669"/>
    <property type="project" value="InterPro"/>
</dbReference>
<dbReference type="Gene3D" id="3.20.20.70">
    <property type="entry name" value="Aldolase class I"/>
    <property type="match status" value="1"/>
</dbReference>
<reference evidence="1 2" key="1">
    <citation type="journal article" date="2011" name="PLoS Pathog.">
        <title>Dynamic evolution of pathogenicity revealed by sequencing and comparative genomics of 19 Pseudomonas syringae isolates.</title>
        <authorList>
            <person name="Baltrus D.A."/>
            <person name="Nishimura M.T."/>
            <person name="Romanchuk A."/>
            <person name="Chang J.H."/>
            <person name="Mukhtar M.S."/>
            <person name="Cherkis K."/>
            <person name="Roach J."/>
            <person name="Grant S.R."/>
            <person name="Jones C.D."/>
            <person name="Dangl J.L."/>
        </authorList>
    </citation>
    <scope>NUCLEOTIDE SEQUENCE [LARGE SCALE GENOMIC DNA]</scope>
    <source>
        <strain evidence="2">M301072PT</strain>
    </source>
</reference>
<comment type="caution">
    <text evidence="1">The sequence shown here is derived from an EMBL/GenBank/DDBJ whole genome shotgun (WGS) entry which is preliminary data.</text>
</comment>
<dbReference type="PANTHER" id="PTHR10889">
    <property type="entry name" value="DEOXYRIBOSE-PHOSPHATE ALDOLASE"/>
    <property type="match status" value="1"/>
</dbReference>
<dbReference type="InterPro" id="IPR013785">
    <property type="entry name" value="Aldolase_TIM"/>
</dbReference>
<name>F3FXX1_PSESX</name>
<dbReference type="AlphaFoldDB" id="F3FXX1"/>
<dbReference type="HOGENOM" id="CLU_214512_0_0_6"/>
<dbReference type="GO" id="GO:0005737">
    <property type="term" value="C:cytoplasm"/>
    <property type="evidence" value="ECO:0007669"/>
    <property type="project" value="InterPro"/>
</dbReference>
<dbReference type="GO" id="GO:0009264">
    <property type="term" value="P:deoxyribonucleotide catabolic process"/>
    <property type="evidence" value="ECO:0007669"/>
    <property type="project" value="InterPro"/>
</dbReference>
<dbReference type="PATRIC" id="fig|629262.5.peg.5731"/>
<dbReference type="EMBL" id="AEAH01003199">
    <property type="protein sequence ID" value="EGH35063.1"/>
    <property type="molecule type" value="Genomic_DNA"/>
</dbReference>
<dbReference type="SUPFAM" id="SSF51569">
    <property type="entry name" value="Aldolase"/>
    <property type="match status" value="1"/>
</dbReference>
<sequence length="56" mass="5360">MMRRVVGPDIGVKASGGVRDVATARAMIEAGATRLGTSSGIAIVTGAGAGGGPGMF</sequence>
<organism evidence="1 2">
    <name type="scientific">Pseudomonas syringae pv. japonica str. M301072</name>
    <dbReference type="NCBI Taxonomy" id="629262"/>
    <lineage>
        <taxon>Bacteria</taxon>
        <taxon>Pseudomonadati</taxon>
        <taxon>Pseudomonadota</taxon>
        <taxon>Gammaproteobacteria</taxon>
        <taxon>Pseudomonadales</taxon>
        <taxon>Pseudomonadaceae</taxon>
        <taxon>Pseudomonas</taxon>
        <taxon>Pseudomonas syringae</taxon>
    </lineage>
</organism>
<dbReference type="Proteomes" id="UP000004471">
    <property type="component" value="Unassembled WGS sequence"/>
</dbReference>
<accession>F3FXX1</accession>
<proteinExistence type="predicted"/>
<gene>
    <name evidence="1" type="ORF">PSYJA_41177</name>
</gene>
<evidence type="ECO:0000313" key="2">
    <source>
        <dbReference type="Proteomes" id="UP000004471"/>
    </source>
</evidence>
<evidence type="ECO:0000313" key="1">
    <source>
        <dbReference type="EMBL" id="EGH35063.1"/>
    </source>
</evidence>
<protein>
    <submittedName>
        <fullName evidence="1">Deoxyribose-phosphate aldolase</fullName>
    </submittedName>
</protein>
<dbReference type="PANTHER" id="PTHR10889:SF1">
    <property type="entry name" value="DEOXYRIBOSE-PHOSPHATE ALDOLASE"/>
    <property type="match status" value="1"/>
</dbReference>
<dbReference type="GO" id="GO:0016052">
    <property type="term" value="P:carbohydrate catabolic process"/>
    <property type="evidence" value="ECO:0007669"/>
    <property type="project" value="TreeGrafter"/>
</dbReference>
<dbReference type="InterPro" id="IPR011343">
    <property type="entry name" value="DeoC"/>
</dbReference>